<dbReference type="PRINTS" id="PR00092">
    <property type="entry name" value="TYROSINASE"/>
</dbReference>
<proteinExistence type="predicted"/>
<dbReference type="InterPro" id="IPR002227">
    <property type="entry name" value="Tyrosinase_Cu-bd"/>
</dbReference>
<keyword evidence="1" id="KW-0479">Metal-binding</keyword>
<dbReference type="GO" id="GO:0046872">
    <property type="term" value="F:metal ion binding"/>
    <property type="evidence" value="ECO:0007669"/>
    <property type="project" value="UniProtKB-KW"/>
</dbReference>
<evidence type="ECO:0000259" key="4">
    <source>
        <dbReference type="PROSITE" id="PS00498"/>
    </source>
</evidence>
<dbReference type="Pfam" id="PF00264">
    <property type="entry name" value="Tyrosinase"/>
    <property type="match status" value="1"/>
</dbReference>
<evidence type="ECO:0000313" key="6">
    <source>
        <dbReference type="Proteomes" id="UP001172155"/>
    </source>
</evidence>
<dbReference type="PANTHER" id="PTHR11474">
    <property type="entry name" value="TYROSINASE FAMILY MEMBER"/>
    <property type="match status" value="1"/>
</dbReference>
<dbReference type="SUPFAM" id="SSF48056">
    <property type="entry name" value="Di-copper centre-containing domain"/>
    <property type="match status" value="1"/>
</dbReference>
<accession>A0AA40F2L4</accession>
<name>A0AA40F2L4_9PEZI</name>
<feature type="domain" description="Tyrosinase copper-binding" evidence="4">
    <location>
        <begin position="302"/>
        <end position="313"/>
    </location>
</feature>
<dbReference type="PANTHER" id="PTHR11474:SF125">
    <property type="entry name" value="N-ACETYL-6-HYDROXYTRYPTOPHAN OXIDASE IVOB-RELATED"/>
    <property type="match status" value="1"/>
</dbReference>
<evidence type="ECO:0000256" key="1">
    <source>
        <dbReference type="ARBA" id="ARBA00022723"/>
    </source>
</evidence>
<dbReference type="Proteomes" id="UP001172155">
    <property type="component" value="Unassembled WGS sequence"/>
</dbReference>
<keyword evidence="3" id="KW-0732">Signal</keyword>
<evidence type="ECO:0000256" key="3">
    <source>
        <dbReference type="SAM" id="SignalP"/>
    </source>
</evidence>
<feature type="chain" id="PRO_5041296943" description="Tyrosinase copper-binding domain-containing protein" evidence="3">
    <location>
        <begin position="20"/>
        <end position="406"/>
    </location>
</feature>
<organism evidence="5 6">
    <name type="scientific">Schizothecium vesticola</name>
    <dbReference type="NCBI Taxonomy" id="314040"/>
    <lineage>
        <taxon>Eukaryota</taxon>
        <taxon>Fungi</taxon>
        <taxon>Dikarya</taxon>
        <taxon>Ascomycota</taxon>
        <taxon>Pezizomycotina</taxon>
        <taxon>Sordariomycetes</taxon>
        <taxon>Sordariomycetidae</taxon>
        <taxon>Sordariales</taxon>
        <taxon>Schizotheciaceae</taxon>
        <taxon>Schizothecium</taxon>
    </lineage>
</organism>
<dbReference type="GO" id="GO:0016491">
    <property type="term" value="F:oxidoreductase activity"/>
    <property type="evidence" value="ECO:0007669"/>
    <property type="project" value="UniProtKB-KW"/>
</dbReference>
<dbReference type="Gene3D" id="1.10.1280.10">
    <property type="entry name" value="Di-copper center containing domain from catechol oxidase"/>
    <property type="match status" value="1"/>
</dbReference>
<gene>
    <name evidence="5" type="ORF">B0T18DRAFT_428087</name>
</gene>
<reference evidence="5" key="1">
    <citation type="submission" date="2023-06" db="EMBL/GenBank/DDBJ databases">
        <title>Genome-scale phylogeny and comparative genomics of the fungal order Sordariales.</title>
        <authorList>
            <consortium name="Lawrence Berkeley National Laboratory"/>
            <person name="Hensen N."/>
            <person name="Bonometti L."/>
            <person name="Westerberg I."/>
            <person name="Brannstrom I.O."/>
            <person name="Guillou S."/>
            <person name="Cros-Aarteil S."/>
            <person name="Calhoun S."/>
            <person name="Haridas S."/>
            <person name="Kuo A."/>
            <person name="Mondo S."/>
            <person name="Pangilinan J."/>
            <person name="Riley R."/>
            <person name="LaButti K."/>
            <person name="Andreopoulos B."/>
            <person name="Lipzen A."/>
            <person name="Chen C."/>
            <person name="Yanf M."/>
            <person name="Daum C."/>
            <person name="Ng V."/>
            <person name="Clum A."/>
            <person name="Steindorff A."/>
            <person name="Ohm R."/>
            <person name="Martin F."/>
            <person name="Silar P."/>
            <person name="Natvig D."/>
            <person name="Lalanne C."/>
            <person name="Gautier V."/>
            <person name="Ament-velasquez S.L."/>
            <person name="Kruys A."/>
            <person name="Hutchinson M.I."/>
            <person name="Powell A.J."/>
            <person name="Barry K."/>
            <person name="Miller A.N."/>
            <person name="Grigoriev I.V."/>
            <person name="Debuchy R."/>
            <person name="Gladieux P."/>
            <person name="Thoren M.H."/>
            <person name="Johannesson H."/>
        </authorList>
    </citation>
    <scope>NUCLEOTIDE SEQUENCE</scope>
    <source>
        <strain evidence="5">SMH3187-1</strain>
    </source>
</reference>
<dbReference type="PROSITE" id="PS00498">
    <property type="entry name" value="TYROSINASE_2"/>
    <property type="match status" value="1"/>
</dbReference>
<keyword evidence="2" id="KW-0560">Oxidoreductase</keyword>
<comment type="caution">
    <text evidence="5">The sequence shown here is derived from an EMBL/GenBank/DDBJ whole genome shotgun (WGS) entry which is preliminary data.</text>
</comment>
<dbReference type="AlphaFoldDB" id="A0AA40F2L4"/>
<evidence type="ECO:0000256" key="2">
    <source>
        <dbReference type="ARBA" id="ARBA00023002"/>
    </source>
</evidence>
<dbReference type="InterPro" id="IPR050316">
    <property type="entry name" value="Tyrosinase/Hemocyanin"/>
</dbReference>
<sequence>MLLKTYLGLAAVTLTPVSAFDFPSFAQTAIDSGLALAGLNSIALLNSFTHMKGTCNPANVKFRQEWRTLTPAERKRYISAVKCVQAKPTILPPGQAPGSKSLFDDFGNFLTWHRYYIHVYEQKLQQCGYNGVLPYWEWGYDVNSLKDSPVFDGSDTSLGSDGKAIPHQGIQLTFPGVTTVLPLPPGTGGGCVHTGPFKDMVVHLGPVGLPQYGSTNSTSAADPNQDNPRCLKRDLNPGVAKRYTTFRNTTELILQKTNIKDFQGEFTGDPRTGTSNLLGVHGGGHFSMGGDPGSDPFISPGDPAFYLHHAQVDRVYWIWQNLDFAARQNVWGYVLDPLLPQAARPPFPEELPELPLLPTTFFMDLLPSPNTTVNDLVDLKPLTPTTRPIKELMDTVGGSPFCYVYI</sequence>
<keyword evidence="6" id="KW-1185">Reference proteome</keyword>
<feature type="signal peptide" evidence="3">
    <location>
        <begin position="1"/>
        <end position="19"/>
    </location>
</feature>
<dbReference type="EMBL" id="JAUKUD010000003">
    <property type="protein sequence ID" value="KAK0750064.1"/>
    <property type="molecule type" value="Genomic_DNA"/>
</dbReference>
<protein>
    <recommendedName>
        <fullName evidence="4">Tyrosinase copper-binding domain-containing protein</fullName>
    </recommendedName>
</protein>
<evidence type="ECO:0000313" key="5">
    <source>
        <dbReference type="EMBL" id="KAK0750064.1"/>
    </source>
</evidence>
<dbReference type="InterPro" id="IPR008922">
    <property type="entry name" value="Di-copper_centre_dom_sf"/>
</dbReference>